<reference evidence="2" key="1">
    <citation type="journal article" date="2023" name="Mol. Phylogenet. Evol.">
        <title>Genome-scale phylogeny and comparative genomics of the fungal order Sordariales.</title>
        <authorList>
            <person name="Hensen N."/>
            <person name="Bonometti L."/>
            <person name="Westerberg I."/>
            <person name="Brannstrom I.O."/>
            <person name="Guillou S."/>
            <person name="Cros-Aarteil S."/>
            <person name="Calhoun S."/>
            <person name="Haridas S."/>
            <person name="Kuo A."/>
            <person name="Mondo S."/>
            <person name="Pangilinan J."/>
            <person name="Riley R."/>
            <person name="LaButti K."/>
            <person name="Andreopoulos B."/>
            <person name="Lipzen A."/>
            <person name="Chen C."/>
            <person name="Yan M."/>
            <person name="Daum C."/>
            <person name="Ng V."/>
            <person name="Clum A."/>
            <person name="Steindorff A."/>
            <person name="Ohm R.A."/>
            <person name="Martin F."/>
            <person name="Silar P."/>
            <person name="Natvig D.O."/>
            <person name="Lalanne C."/>
            <person name="Gautier V."/>
            <person name="Ament-Velasquez S.L."/>
            <person name="Kruys A."/>
            <person name="Hutchinson M.I."/>
            <person name="Powell A.J."/>
            <person name="Barry K."/>
            <person name="Miller A.N."/>
            <person name="Grigoriev I.V."/>
            <person name="Debuchy R."/>
            <person name="Gladieux P."/>
            <person name="Hiltunen Thoren M."/>
            <person name="Johannesson H."/>
        </authorList>
    </citation>
    <scope>NUCLEOTIDE SEQUENCE</scope>
    <source>
        <strain evidence="2">CBS 123565</strain>
    </source>
</reference>
<feature type="compositionally biased region" description="Low complexity" evidence="1">
    <location>
        <begin position="330"/>
        <end position="339"/>
    </location>
</feature>
<feature type="region of interest" description="Disordered" evidence="1">
    <location>
        <begin position="1"/>
        <end position="112"/>
    </location>
</feature>
<proteinExistence type="predicted"/>
<feature type="compositionally biased region" description="Acidic residues" evidence="1">
    <location>
        <begin position="340"/>
        <end position="357"/>
    </location>
</feature>
<feature type="region of interest" description="Disordered" evidence="1">
    <location>
        <begin position="126"/>
        <end position="165"/>
    </location>
</feature>
<dbReference type="Proteomes" id="UP001304895">
    <property type="component" value="Unassembled WGS sequence"/>
</dbReference>
<reference evidence="2" key="2">
    <citation type="submission" date="2023-05" db="EMBL/GenBank/DDBJ databases">
        <authorList>
            <consortium name="Lawrence Berkeley National Laboratory"/>
            <person name="Steindorff A."/>
            <person name="Hensen N."/>
            <person name="Bonometti L."/>
            <person name="Westerberg I."/>
            <person name="Brannstrom I.O."/>
            <person name="Guillou S."/>
            <person name="Cros-Aarteil S."/>
            <person name="Calhoun S."/>
            <person name="Haridas S."/>
            <person name="Kuo A."/>
            <person name="Mondo S."/>
            <person name="Pangilinan J."/>
            <person name="Riley R."/>
            <person name="Labutti K."/>
            <person name="Andreopoulos B."/>
            <person name="Lipzen A."/>
            <person name="Chen C."/>
            <person name="Yanf M."/>
            <person name="Daum C."/>
            <person name="Ng V."/>
            <person name="Clum A."/>
            <person name="Ohm R."/>
            <person name="Martin F."/>
            <person name="Silar P."/>
            <person name="Natvig D."/>
            <person name="Lalanne C."/>
            <person name="Gautier V."/>
            <person name="Ament-Velasquez S.L."/>
            <person name="Kruys A."/>
            <person name="Hutchinson M.I."/>
            <person name="Powell A.J."/>
            <person name="Barry K."/>
            <person name="Miller A.N."/>
            <person name="Grigoriev I.V."/>
            <person name="Debuchy R."/>
            <person name="Gladieux P."/>
            <person name="Thoren M.H."/>
            <person name="Johannesson H."/>
        </authorList>
    </citation>
    <scope>NUCLEOTIDE SEQUENCE</scope>
    <source>
        <strain evidence="2">CBS 123565</strain>
    </source>
</reference>
<dbReference type="AlphaFoldDB" id="A0AAN6UG31"/>
<protein>
    <submittedName>
        <fullName evidence="2">Uncharacterized protein</fullName>
    </submittedName>
</protein>
<comment type="caution">
    <text evidence="2">The sequence shown here is derived from an EMBL/GenBank/DDBJ whole genome shotgun (WGS) entry which is preliminary data.</text>
</comment>
<name>A0AAN6UG31_9PEZI</name>
<evidence type="ECO:0000313" key="2">
    <source>
        <dbReference type="EMBL" id="KAK4130996.1"/>
    </source>
</evidence>
<keyword evidence="3" id="KW-1185">Reference proteome</keyword>
<evidence type="ECO:0000313" key="3">
    <source>
        <dbReference type="Proteomes" id="UP001304895"/>
    </source>
</evidence>
<evidence type="ECO:0000256" key="1">
    <source>
        <dbReference type="SAM" id="MobiDB-lite"/>
    </source>
</evidence>
<sequence length="456" mass="49367">MVGTMEELVVPSTPGPTLRVHTPPAPLHGYSDSYEPYTPRKSTRIAQRTANRTPSPELSSRHFSEPQQNSQGSPKSTRKRYTSTNMATPAISPQKKRMPPMDSSRRASGTLTAHSTADAAVALGLASKPSSKPESLSTRASATTGAGNLITPAKTPLKSPTNQVKAKIQSVARNLFGNDEEIMPTPSKTRSDKYTLDSFFAQEETDESFQIYTDSHERVPEIDDSAENPFYVGESIAVPEPPRRRSKRLAVSIPGEGRVSIDEAVRREDGMLIVFRGKKQFRKFTEIDESVLANREGVDEGDGGLEGAVESTKRRPFTRSSIKPRLLFPTTTASESTTTNEDEEATTDIEDEEAATDIEDHVLAGMEASPATPFDLTVDAPATPETPRFAPASPPTTARTTRFGTKKASTGTTKAKPANKRSPFDGWRRVKGGAQTSGHKRAGDDLPGAASKRPKA</sequence>
<feature type="compositionally biased region" description="Polar residues" evidence="1">
    <location>
        <begin position="128"/>
        <end position="146"/>
    </location>
</feature>
<accession>A0AAN6UG31</accession>
<feature type="compositionally biased region" description="Polar residues" evidence="1">
    <location>
        <begin position="65"/>
        <end position="75"/>
    </location>
</feature>
<feature type="compositionally biased region" description="Low complexity" evidence="1">
    <location>
        <begin position="386"/>
        <end position="416"/>
    </location>
</feature>
<dbReference type="EMBL" id="MU853429">
    <property type="protein sequence ID" value="KAK4130996.1"/>
    <property type="molecule type" value="Genomic_DNA"/>
</dbReference>
<organism evidence="2 3">
    <name type="scientific">Trichocladium antarcticum</name>
    <dbReference type="NCBI Taxonomy" id="1450529"/>
    <lineage>
        <taxon>Eukaryota</taxon>
        <taxon>Fungi</taxon>
        <taxon>Dikarya</taxon>
        <taxon>Ascomycota</taxon>
        <taxon>Pezizomycotina</taxon>
        <taxon>Sordariomycetes</taxon>
        <taxon>Sordariomycetidae</taxon>
        <taxon>Sordariales</taxon>
        <taxon>Chaetomiaceae</taxon>
        <taxon>Trichocladium</taxon>
    </lineage>
</organism>
<gene>
    <name evidence="2" type="ORF">BT67DRAFT_172760</name>
</gene>
<feature type="compositionally biased region" description="Polar residues" evidence="1">
    <location>
        <begin position="44"/>
        <end position="58"/>
    </location>
</feature>
<feature type="region of interest" description="Disordered" evidence="1">
    <location>
        <begin position="297"/>
        <end position="456"/>
    </location>
</feature>